<evidence type="ECO:0000256" key="1">
    <source>
        <dbReference type="ARBA" id="ARBA00022737"/>
    </source>
</evidence>
<sequence>MKRRGFKPTLSTYSSLLGIFTKIESWITRGKLLQTVDKVYNQYVEYVATVRATNPQSPEISPIPATLYIAILSRAGEHARTFDVLNSLDQEGSFSANHVTYTNMFRAMYRQGTAEEEDELLAQKNRERAASDARFVWRQVMKRIEGGTNIEVDARLISSVVQVLALGRPADHIVAFDILRDYVGLAKPGETARPAQVEATPPLVQDVLWLCNRAQKYRLCVHFVQQLMERQPHVLDRGHIDHVLSAYGQLSALGSFTEAARALQTLEWLLERSLTAKDNRIRPGLATYTLVLTVCWRAKDWESALRTFELMTGLRGEAFVDGATCKPPPLEGARSIKPDAAAMSCLARTALECGDRAAMRQCARIIAHLGVTEILEPRAALEDGDRAGGTLRAGVSAGASFTQERTFYTHKAARAVQELVDVLVPKRTEGGRRLTAEEREWVGVRSEAKTFLIEQREHRPRGTPQLEETPLGSAAGLAAMDSSVEWDRMHREQKGAR</sequence>
<keyword evidence="4" id="KW-1185">Reference proteome</keyword>
<dbReference type="Proteomes" id="UP000184267">
    <property type="component" value="Unassembled WGS sequence"/>
</dbReference>
<feature type="region of interest" description="Disordered" evidence="2">
    <location>
        <begin position="456"/>
        <end position="477"/>
    </location>
</feature>
<comment type="caution">
    <text evidence="3">The sequence shown here is derived from an EMBL/GenBank/DDBJ whole genome shotgun (WGS) entry which is preliminary data.</text>
</comment>
<organism evidence="3 4">
    <name type="scientific">Trametes pubescens</name>
    <name type="common">White-rot fungus</name>
    <dbReference type="NCBI Taxonomy" id="154538"/>
    <lineage>
        <taxon>Eukaryota</taxon>
        <taxon>Fungi</taxon>
        <taxon>Dikarya</taxon>
        <taxon>Basidiomycota</taxon>
        <taxon>Agaricomycotina</taxon>
        <taxon>Agaricomycetes</taxon>
        <taxon>Polyporales</taxon>
        <taxon>Polyporaceae</taxon>
        <taxon>Trametes</taxon>
    </lineage>
</organism>
<protein>
    <recommendedName>
        <fullName evidence="5">Pentatricopeptide repeat-containing protein 2, mitochondrial</fullName>
    </recommendedName>
</protein>
<proteinExistence type="predicted"/>
<dbReference type="PANTHER" id="PTHR47942">
    <property type="entry name" value="TETRATRICOPEPTIDE REPEAT (TPR)-LIKE SUPERFAMILY PROTEIN-RELATED"/>
    <property type="match status" value="1"/>
</dbReference>
<keyword evidence="1" id="KW-0677">Repeat</keyword>
<gene>
    <name evidence="3" type="ORF">TRAPUB_13279</name>
</gene>
<evidence type="ECO:0000313" key="4">
    <source>
        <dbReference type="Proteomes" id="UP000184267"/>
    </source>
</evidence>
<dbReference type="OMA" id="LYIDMKR"/>
<dbReference type="PANTHER" id="PTHR47942:SF34">
    <property type="entry name" value="PPR CONTAINING PLANT-LIKE PROTEIN"/>
    <property type="match status" value="1"/>
</dbReference>
<dbReference type="OrthoDB" id="185373at2759"/>
<dbReference type="EMBL" id="MNAD01000803">
    <property type="protein sequence ID" value="OJT10174.1"/>
    <property type="molecule type" value="Genomic_DNA"/>
</dbReference>
<name>A0A1M2VRD6_TRAPU</name>
<reference evidence="3 4" key="1">
    <citation type="submission" date="2016-10" db="EMBL/GenBank/DDBJ databases">
        <title>Genome sequence of the basidiomycete white-rot fungus Trametes pubescens.</title>
        <authorList>
            <person name="Makela M.R."/>
            <person name="Granchi Z."/>
            <person name="Peng M."/>
            <person name="De Vries R.P."/>
            <person name="Grigoriev I."/>
            <person name="Riley R."/>
            <person name="Hilden K."/>
        </authorList>
    </citation>
    <scope>NUCLEOTIDE SEQUENCE [LARGE SCALE GENOMIC DNA]</scope>
    <source>
        <strain evidence="3 4">FBCC735</strain>
    </source>
</reference>
<evidence type="ECO:0008006" key="5">
    <source>
        <dbReference type="Google" id="ProtNLM"/>
    </source>
</evidence>
<dbReference type="Gene3D" id="1.25.40.10">
    <property type="entry name" value="Tetratricopeptide repeat domain"/>
    <property type="match status" value="2"/>
</dbReference>
<dbReference type="InterPro" id="IPR051222">
    <property type="entry name" value="PPR/CCM1_RNA-binding"/>
</dbReference>
<evidence type="ECO:0000256" key="2">
    <source>
        <dbReference type="SAM" id="MobiDB-lite"/>
    </source>
</evidence>
<dbReference type="STRING" id="154538.A0A1M2VRD6"/>
<dbReference type="AlphaFoldDB" id="A0A1M2VRD6"/>
<dbReference type="InterPro" id="IPR011990">
    <property type="entry name" value="TPR-like_helical_dom_sf"/>
</dbReference>
<evidence type="ECO:0000313" key="3">
    <source>
        <dbReference type="EMBL" id="OJT10174.1"/>
    </source>
</evidence>
<accession>A0A1M2VRD6</accession>